<dbReference type="PRINTS" id="PR00237">
    <property type="entry name" value="GPCRRHODOPSN"/>
</dbReference>
<feature type="compositionally biased region" description="Basic and acidic residues" evidence="20">
    <location>
        <begin position="565"/>
        <end position="578"/>
    </location>
</feature>
<keyword evidence="5" id="KW-0600">Photoreceptor protein</keyword>
<dbReference type="InterPro" id="IPR000276">
    <property type="entry name" value="GPCR_Rhodpsn"/>
</dbReference>
<dbReference type="PANTHER" id="PTHR24020:SF23">
    <property type="entry name" value="VITRIN"/>
    <property type="match status" value="1"/>
</dbReference>
<keyword evidence="26" id="KW-1185">Reference proteome</keyword>
<evidence type="ECO:0000256" key="7">
    <source>
        <dbReference type="ARBA" id="ARBA00022692"/>
    </source>
</evidence>
<evidence type="ECO:0000256" key="5">
    <source>
        <dbReference type="ARBA" id="ARBA00022543"/>
    </source>
</evidence>
<dbReference type="Pfam" id="PF03815">
    <property type="entry name" value="LCCL"/>
    <property type="match status" value="1"/>
</dbReference>
<keyword evidence="10" id="KW-0524">Neurogenesis</keyword>
<comment type="subunit">
    <text evidence="18">Binds dermatan sulfate and chondroitin sulfate.</text>
</comment>
<proteinExistence type="predicted"/>
<evidence type="ECO:0000256" key="20">
    <source>
        <dbReference type="SAM" id="MobiDB-lite"/>
    </source>
</evidence>
<feature type="domain" description="G-protein coupled receptors family 1 profile" evidence="23">
    <location>
        <begin position="23"/>
        <end position="280"/>
    </location>
</feature>
<evidence type="ECO:0000256" key="8">
    <source>
        <dbReference type="ARBA" id="ARBA00022729"/>
    </source>
</evidence>
<evidence type="ECO:0000256" key="15">
    <source>
        <dbReference type="ARBA" id="ARBA00023157"/>
    </source>
</evidence>
<dbReference type="Gene3D" id="2.170.130.20">
    <property type="entry name" value="LCCL-like domain"/>
    <property type="match status" value="1"/>
</dbReference>
<sequence length="1156" mass="127319">MHSFRFSTESYQKSIRGWLSWFGNSIVIFVLYKQRHLLQPTDYLTFNLAVSDASISVFGYSRGIIEIFNVFRDDGFIITSVWTCQVDGFLTLLFGLASINTLTVISVTRYIKGCHPERGHCISNSSMSVSLVLIWVAAFFWSAAPLLGWGSYTDRMYGTCEIDWAKANFSTIYKSYIVSIFICCFFLPVTVMVFSYVSIINTVKLSHTLTGLGDPTDRQRRIERDVTRVSIVICTAFIIAWSPYAVISIWSAYGHPVPNLTSILASLFAKSASFYNPIIYFGMSSKFRRDIFILFHCAKEVKDPVKLKRFKNLKPKQPQPSHKEEKYAPEMHPAPSPDSGVGSPTNTPPPANREVYFGILDTPSNNPNIECDRLRVATASYQTSSVRLGSHKWDKDLCSLAKHPDFDILTMKATVIATFFGVFLTCTYTAKEATKKTKKAKLYVPQIDCDVKAGKIINPEFIAKCPPGCQDVKYRVYGTDIYASFSSVCSAAIHSGVIDNTGGKILVQKVAGHSAYRGSFSNGVRSLSLPRWRESFLVAEGKPRKGVTYPSTLEYSSSKSTAAKSEPKKLEQDLKGTKSADATNTSEKASDQGDTARKENQTTPVPTPATQMATTTPTPTTTTTDPSTTLPQPKTTPAAARTTAAPAKNRPGLHRVRDMGSSSVHPAYASVVAAAARQVQAAQGRGQNTAFRGTSTSASIRNILRHSTGAQHQEPVATFQRAASSPVHLAMEIDSWKPGLSLFDTGFSSKEELNAKPLESISQGNQNCKVDLSFLMDGSWSIGKRRFQLQKRFLGNMAQALGIGSTGPLMGIVQYGDDPSTEFNLKTYANSKDLRNAIEKIQQKGGLSNVGKALSFVNKNFFLDANGNRGGAPNVVVVIVDGWPTDRVEEASRLARESGINIFFVTVEAAAQSEKQNVIEPNFVDKAVCRTNGFYSLNVPSWFSLQKVVQPLVKRVCDTDRLACSKTCLNAADIGFVIDGSSSVGTGNFRTVLQFVANISKEFEISDTDTRIGAVQYTYEQRLEFSFDKYSTKQDVLNAIKRISYWSGGTSTGAAISYASEQLFSKSKPNKRKIMILITDGRSYDDVSLPAMAAHQNGVIAYSIGVAWAAPDELEAIASDPAKEHSFFVDEFDNLYRYVNRLIQNICTEFNSQPRN</sequence>
<dbReference type="SMART" id="SM00603">
    <property type="entry name" value="LCCL"/>
    <property type="match status" value="1"/>
</dbReference>
<keyword evidence="16" id="KW-0325">Glycoprotein</keyword>
<keyword evidence="4" id="KW-0272">Extracellular matrix</keyword>
<dbReference type="FunFam" id="3.40.50.410:FF:000025">
    <property type="entry name" value="Vitrin"/>
    <property type="match status" value="1"/>
</dbReference>
<feature type="domain" description="LCCL" evidence="24">
    <location>
        <begin position="465"/>
        <end position="536"/>
    </location>
</feature>
<dbReference type="PROSITE" id="PS50262">
    <property type="entry name" value="G_PROTEIN_RECEP_F1_2"/>
    <property type="match status" value="1"/>
</dbReference>
<feature type="transmembrane region" description="Helical" evidence="21">
    <location>
        <begin position="263"/>
        <end position="283"/>
    </location>
</feature>
<keyword evidence="9" id="KW-0677">Repeat</keyword>
<feature type="compositionally biased region" description="Low complexity" evidence="20">
    <location>
        <begin position="602"/>
        <end position="650"/>
    </location>
</feature>
<keyword evidence="7 21" id="KW-0812">Transmembrane</keyword>
<dbReference type="CDD" id="cd01472">
    <property type="entry name" value="vWA_collagen"/>
    <property type="match status" value="1"/>
</dbReference>
<name>A0A8K1GUS6_9PASS</name>
<dbReference type="GO" id="GO:0007602">
    <property type="term" value="P:phototransduction"/>
    <property type="evidence" value="ECO:0007669"/>
    <property type="project" value="UniProtKB-KW"/>
</dbReference>
<evidence type="ECO:0000256" key="1">
    <source>
        <dbReference type="ARBA" id="ARBA00004370"/>
    </source>
</evidence>
<reference evidence="25" key="1">
    <citation type="submission" date="2019-04" db="EMBL/GenBank/DDBJ databases">
        <title>Genome assembly of Zosterops borbonicus 15179.</title>
        <authorList>
            <person name="Leroy T."/>
            <person name="Anselmetti Y."/>
            <person name="Tilak M.-K."/>
            <person name="Nabholz B."/>
        </authorList>
    </citation>
    <scope>NUCLEOTIDE SEQUENCE</scope>
    <source>
        <strain evidence="25">HGM_15179</strain>
        <tissue evidence="25">Muscle</tissue>
    </source>
</reference>
<dbReference type="GO" id="GO:0009881">
    <property type="term" value="F:photoreceptor activity"/>
    <property type="evidence" value="ECO:0007669"/>
    <property type="project" value="UniProtKB-KW"/>
</dbReference>
<dbReference type="SUPFAM" id="SSF53300">
    <property type="entry name" value="vWA-like"/>
    <property type="match status" value="2"/>
</dbReference>
<evidence type="ECO:0000256" key="14">
    <source>
        <dbReference type="ARBA" id="ARBA00023136"/>
    </source>
</evidence>
<dbReference type="Gene3D" id="1.20.1070.10">
    <property type="entry name" value="Rhodopsin 7-helix transmembrane proteins"/>
    <property type="match status" value="1"/>
</dbReference>
<keyword evidence="6" id="KW-0716">Sensory transduction</keyword>
<feature type="transmembrane region" description="Helical" evidence="21">
    <location>
        <begin position="15"/>
        <end position="32"/>
    </location>
</feature>
<protein>
    <recommendedName>
        <fullName evidence="19">Vitrin</fullName>
    </recommendedName>
</protein>
<dbReference type="FunFam" id="3.40.50.410:FF:000009">
    <property type="entry name" value="Putative vitrin"/>
    <property type="match status" value="1"/>
</dbReference>
<feature type="region of interest" description="Disordered" evidence="20">
    <location>
        <begin position="547"/>
        <end position="654"/>
    </location>
</feature>
<feature type="compositionally biased region" description="Polar residues" evidence="20">
    <location>
        <begin position="549"/>
        <end position="563"/>
    </location>
</feature>
<dbReference type="SUPFAM" id="SSF81321">
    <property type="entry name" value="Family A G protein-coupled receptor-like"/>
    <property type="match status" value="1"/>
</dbReference>
<dbReference type="PANTHER" id="PTHR24020">
    <property type="entry name" value="COLLAGEN ALPHA"/>
    <property type="match status" value="1"/>
</dbReference>
<evidence type="ECO:0000256" key="11">
    <source>
        <dbReference type="ARBA" id="ARBA00022925"/>
    </source>
</evidence>
<evidence type="ECO:0000256" key="2">
    <source>
        <dbReference type="ARBA" id="ARBA00004498"/>
    </source>
</evidence>
<comment type="caution">
    <text evidence="25">The sequence shown here is derived from an EMBL/GenBank/DDBJ whole genome shotgun (WGS) entry which is preliminary data.</text>
</comment>
<dbReference type="InterPro" id="IPR036465">
    <property type="entry name" value="vWFA_dom_sf"/>
</dbReference>
<gene>
    <name evidence="25" type="ORF">HGM15179_001975</name>
</gene>
<evidence type="ECO:0000256" key="16">
    <source>
        <dbReference type="ARBA" id="ARBA00023180"/>
    </source>
</evidence>
<keyword evidence="11" id="KW-0681">Retinal protein</keyword>
<feature type="transmembrane region" description="Helical" evidence="21">
    <location>
        <begin position="44"/>
        <end position="68"/>
    </location>
</feature>
<dbReference type="Pfam" id="PF00001">
    <property type="entry name" value="7tm_1"/>
    <property type="match status" value="1"/>
</dbReference>
<evidence type="ECO:0000256" key="3">
    <source>
        <dbReference type="ARBA" id="ARBA00022525"/>
    </source>
</evidence>
<dbReference type="GO" id="GO:0016020">
    <property type="term" value="C:membrane"/>
    <property type="evidence" value="ECO:0007669"/>
    <property type="project" value="UniProtKB-SubCell"/>
</dbReference>
<evidence type="ECO:0000313" key="26">
    <source>
        <dbReference type="Proteomes" id="UP000796761"/>
    </source>
</evidence>
<organism evidence="25 26">
    <name type="scientific">Zosterops borbonicus</name>
    <dbReference type="NCBI Taxonomy" id="364589"/>
    <lineage>
        <taxon>Eukaryota</taxon>
        <taxon>Metazoa</taxon>
        <taxon>Chordata</taxon>
        <taxon>Craniata</taxon>
        <taxon>Vertebrata</taxon>
        <taxon>Euteleostomi</taxon>
        <taxon>Archelosauria</taxon>
        <taxon>Archosauria</taxon>
        <taxon>Dinosauria</taxon>
        <taxon>Saurischia</taxon>
        <taxon>Theropoda</taxon>
        <taxon>Coelurosauria</taxon>
        <taxon>Aves</taxon>
        <taxon>Neognathae</taxon>
        <taxon>Neoaves</taxon>
        <taxon>Telluraves</taxon>
        <taxon>Australaves</taxon>
        <taxon>Passeriformes</taxon>
        <taxon>Sylvioidea</taxon>
        <taxon>Zosteropidae</taxon>
        <taxon>Zosterops</taxon>
    </lineage>
</organism>
<dbReference type="Gene3D" id="3.40.50.410">
    <property type="entry name" value="von Willebrand factor, type A domain"/>
    <property type="match status" value="2"/>
</dbReference>
<feature type="transmembrane region" description="Helical" evidence="21">
    <location>
        <begin position="172"/>
        <end position="197"/>
    </location>
</feature>
<dbReference type="PROSITE" id="PS00238">
    <property type="entry name" value="OPSIN"/>
    <property type="match status" value="1"/>
</dbReference>
<evidence type="ECO:0000256" key="17">
    <source>
        <dbReference type="ARBA" id="ARBA00060310"/>
    </source>
</evidence>
<keyword evidence="3" id="KW-0964">Secreted</keyword>
<keyword evidence="12 21" id="KW-1133">Transmembrane helix</keyword>
<dbReference type="GO" id="GO:0010811">
    <property type="term" value="P:positive regulation of cell-substrate adhesion"/>
    <property type="evidence" value="ECO:0007669"/>
    <property type="project" value="TreeGrafter"/>
</dbReference>
<dbReference type="PRINTS" id="PR00453">
    <property type="entry name" value="VWFADOMAIN"/>
</dbReference>
<evidence type="ECO:0000256" key="18">
    <source>
        <dbReference type="ARBA" id="ARBA00063385"/>
    </source>
</evidence>
<dbReference type="InterPro" id="IPR017452">
    <property type="entry name" value="GPCR_Rhodpsn_7TM"/>
</dbReference>
<evidence type="ECO:0000256" key="13">
    <source>
        <dbReference type="ARBA" id="ARBA00022991"/>
    </source>
</evidence>
<keyword evidence="5" id="KW-0675">Receptor</keyword>
<feature type="transmembrane region" description="Helical" evidence="21">
    <location>
        <begin position="229"/>
        <end position="251"/>
    </location>
</feature>
<feature type="transmembrane region" description="Helical" evidence="21">
    <location>
        <begin position="132"/>
        <end position="152"/>
    </location>
</feature>
<dbReference type="SUPFAM" id="SSF69848">
    <property type="entry name" value="LCCL domain"/>
    <property type="match status" value="1"/>
</dbReference>
<keyword evidence="14 21" id="KW-0472">Membrane</keyword>
<feature type="transmembrane region" description="Helical" evidence="21">
    <location>
        <begin position="409"/>
        <end position="430"/>
    </location>
</feature>
<evidence type="ECO:0000256" key="19">
    <source>
        <dbReference type="ARBA" id="ARBA00073850"/>
    </source>
</evidence>
<feature type="domain" description="VWFA" evidence="22">
    <location>
        <begin position="771"/>
        <end position="952"/>
    </location>
</feature>
<feature type="transmembrane region" description="Helical" evidence="21">
    <location>
        <begin position="88"/>
        <end position="111"/>
    </location>
</feature>
<evidence type="ECO:0000256" key="6">
    <source>
        <dbReference type="ARBA" id="ARBA00022606"/>
    </source>
</evidence>
<dbReference type="Proteomes" id="UP000796761">
    <property type="component" value="Unassembled WGS sequence"/>
</dbReference>
<dbReference type="PROSITE" id="PS50820">
    <property type="entry name" value="LCCL"/>
    <property type="match status" value="1"/>
</dbReference>
<evidence type="ECO:0000259" key="22">
    <source>
        <dbReference type="PROSITE" id="PS50234"/>
    </source>
</evidence>
<comment type="function">
    <text evidence="17">Promotes matrix assembly and cell adhesiveness. Plays a role in spinal cord formation by regulating the proliferation and differentiation of neural stem cells.</text>
</comment>
<keyword evidence="8" id="KW-0732">Signal</keyword>
<dbReference type="GO" id="GO:0030198">
    <property type="term" value="P:extracellular matrix organization"/>
    <property type="evidence" value="ECO:0007669"/>
    <property type="project" value="TreeGrafter"/>
</dbReference>
<dbReference type="InterPro" id="IPR036609">
    <property type="entry name" value="LCCL_sf"/>
</dbReference>
<dbReference type="CDD" id="cd15074">
    <property type="entry name" value="7tmA_Opsin5_neuropsin"/>
    <property type="match status" value="1"/>
</dbReference>
<dbReference type="InterPro" id="IPR050525">
    <property type="entry name" value="ECM_Assembly_Org"/>
</dbReference>
<feature type="domain" description="VWFA" evidence="22">
    <location>
        <begin position="973"/>
        <end position="1142"/>
    </location>
</feature>
<keyword evidence="15" id="KW-1015">Disulfide bond</keyword>
<dbReference type="GO" id="GO:0005614">
    <property type="term" value="C:interstitial matrix"/>
    <property type="evidence" value="ECO:0007669"/>
    <property type="project" value="TreeGrafter"/>
</dbReference>
<evidence type="ECO:0000256" key="21">
    <source>
        <dbReference type="SAM" id="Phobius"/>
    </source>
</evidence>
<accession>A0A8K1GUS6</accession>
<dbReference type="FunFam" id="2.170.130.20:FF:000001">
    <property type="entry name" value="Cysteine-rich secretory protein LCCL domain-containing 1"/>
    <property type="match status" value="1"/>
</dbReference>
<feature type="compositionally biased region" description="Basic and acidic residues" evidence="20">
    <location>
        <begin position="588"/>
        <end position="600"/>
    </location>
</feature>
<dbReference type="InterPro" id="IPR027430">
    <property type="entry name" value="Retinal_BS"/>
</dbReference>
<evidence type="ECO:0000259" key="23">
    <source>
        <dbReference type="PROSITE" id="PS50262"/>
    </source>
</evidence>
<evidence type="ECO:0000256" key="9">
    <source>
        <dbReference type="ARBA" id="ARBA00022737"/>
    </source>
</evidence>
<dbReference type="OrthoDB" id="441660at2759"/>
<dbReference type="InterPro" id="IPR004043">
    <property type="entry name" value="LCCL"/>
</dbReference>
<evidence type="ECO:0000256" key="4">
    <source>
        <dbReference type="ARBA" id="ARBA00022530"/>
    </source>
</evidence>
<dbReference type="SMART" id="SM00327">
    <property type="entry name" value="VWA"/>
    <property type="match status" value="2"/>
</dbReference>
<evidence type="ECO:0000256" key="10">
    <source>
        <dbReference type="ARBA" id="ARBA00022902"/>
    </source>
</evidence>
<dbReference type="GO" id="GO:0004930">
    <property type="term" value="F:G protein-coupled receptor activity"/>
    <property type="evidence" value="ECO:0007669"/>
    <property type="project" value="InterPro"/>
</dbReference>
<evidence type="ECO:0000256" key="12">
    <source>
        <dbReference type="ARBA" id="ARBA00022989"/>
    </source>
</evidence>
<dbReference type="GO" id="GO:0007399">
    <property type="term" value="P:nervous system development"/>
    <property type="evidence" value="ECO:0007669"/>
    <property type="project" value="UniProtKB-KW"/>
</dbReference>
<keyword evidence="13" id="KW-0157">Chromophore</keyword>
<evidence type="ECO:0000259" key="24">
    <source>
        <dbReference type="PROSITE" id="PS50820"/>
    </source>
</evidence>
<evidence type="ECO:0000313" key="25">
    <source>
        <dbReference type="EMBL" id="TRZ25167.1"/>
    </source>
</evidence>
<dbReference type="InterPro" id="IPR002035">
    <property type="entry name" value="VWF_A"/>
</dbReference>
<dbReference type="AlphaFoldDB" id="A0A8K1GUS6"/>
<feature type="region of interest" description="Disordered" evidence="20">
    <location>
        <begin position="309"/>
        <end position="355"/>
    </location>
</feature>
<dbReference type="EMBL" id="SWJQ01000032">
    <property type="protein sequence ID" value="TRZ25167.1"/>
    <property type="molecule type" value="Genomic_DNA"/>
</dbReference>
<dbReference type="PROSITE" id="PS50234">
    <property type="entry name" value="VWFA"/>
    <property type="match status" value="2"/>
</dbReference>
<dbReference type="FunFam" id="1.20.1070.10:FF:000390">
    <property type="entry name" value="Novopsin-1"/>
    <property type="match status" value="1"/>
</dbReference>
<comment type="subcellular location">
    <subcellularLocation>
        <location evidence="1">Membrane</location>
    </subcellularLocation>
    <subcellularLocation>
        <location evidence="2">Secreted</location>
        <location evidence="2">Extracellular space</location>
        <location evidence="2">Extracellular matrix</location>
    </subcellularLocation>
</comment>
<dbReference type="Pfam" id="PF00092">
    <property type="entry name" value="VWA"/>
    <property type="match status" value="2"/>
</dbReference>